<organism evidence="2 3">
    <name type="scientific">Caenorhabditis japonica</name>
    <dbReference type="NCBI Taxonomy" id="281687"/>
    <lineage>
        <taxon>Eukaryota</taxon>
        <taxon>Metazoa</taxon>
        <taxon>Ecdysozoa</taxon>
        <taxon>Nematoda</taxon>
        <taxon>Chromadorea</taxon>
        <taxon>Rhabditida</taxon>
        <taxon>Rhabditina</taxon>
        <taxon>Rhabditomorpha</taxon>
        <taxon>Rhabditoidea</taxon>
        <taxon>Rhabditidae</taxon>
        <taxon>Peloderinae</taxon>
        <taxon>Caenorhabditis</taxon>
    </lineage>
</organism>
<feature type="region of interest" description="Disordered" evidence="1">
    <location>
        <begin position="93"/>
        <end position="112"/>
    </location>
</feature>
<reference evidence="3" key="1">
    <citation type="submission" date="2010-08" db="EMBL/GenBank/DDBJ databases">
        <authorList>
            <consortium name="Caenorhabditis japonica Sequencing Consortium"/>
            <person name="Wilson R.K."/>
        </authorList>
    </citation>
    <scope>NUCLEOTIDE SEQUENCE [LARGE SCALE GENOMIC DNA]</scope>
    <source>
        <strain evidence="3">DF5081</strain>
    </source>
</reference>
<dbReference type="EnsemblMetazoa" id="CJA22702.1">
    <property type="protein sequence ID" value="CJA22702.1"/>
    <property type="gene ID" value="WBGene00178274"/>
</dbReference>
<accession>A0A8R1E5Z7</accession>
<keyword evidence="3" id="KW-1185">Reference proteome</keyword>
<evidence type="ECO:0000313" key="3">
    <source>
        <dbReference type="Proteomes" id="UP000005237"/>
    </source>
</evidence>
<feature type="compositionally biased region" description="Polar residues" evidence="1">
    <location>
        <begin position="7"/>
        <end position="24"/>
    </location>
</feature>
<evidence type="ECO:0000256" key="1">
    <source>
        <dbReference type="SAM" id="MobiDB-lite"/>
    </source>
</evidence>
<dbReference type="Proteomes" id="UP000005237">
    <property type="component" value="Unassembled WGS sequence"/>
</dbReference>
<evidence type="ECO:0000313" key="2">
    <source>
        <dbReference type="EnsemblMetazoa" id="CJA22702.1"/>
    </source>
</evidence>
<feature type="region of interest" description="Disordered" evidence="1">
    <location>
        <begin position="1"/>
        <end position="24"/>
    </location>
</feature>
<name>A0A8R1E5Z7_CAEJA</name>
<sequence length="193" mass="22314">MKLCKSRASSMPTQPHSLESSTNVPFTDSSSLWFIRAHPLIHHLYPSLCHPGSRKGHTPWRHTHYQAPCALSLRHTITTLVWTLFDHRALSHTDQTTRSSQQQKPSTTADDRLTSAVSLTPTLFRRPIRTAQPTNQRSWKLSGSDPPIFWHYIRRPFRSFRQWSPTRDLALIAFYPHSFTLSPLRTFTCFVIP</sequence>
<protein>
    <submittedName>
        <fullName evidence="2">Uncharacterized protein</fullName>
    </submittedName>
</protein>
<dbReference type="AlphaFoldDB" id="A0A8R1E5Z7"/>
<feature type="compositionally biased region" description="Polar residues" evidence="1">
    <location>
        <begin position="93"/>
        <end position="108"/>
    </location>
</feature>
<proteinExistence type="predicted"/>
<reference evidence="2" key="2">
    <citation type="submission" date="2022-06" db="UniProtKB">
        <authorList>
            <consortium name="EnsemblMetazoa"/>
        </authorList>
    </citation>
    <scope>IDENTIFICATION</scope>
    <source>
        <strain evidence="2">DF5081</strain>
    </source>
</reference>